<evidence type="ECO:0000256" key="1">
    <source>
        <dbReference type="ARBA" id="ARBA00004141"/>
    </source>
</evidence>
<evidence type="ECO:0000313" key="15">
    <source>
        <dbReference type="Proteomes" id="UP001165122"/>
    </source>
</evidence>
<evidence type="ECO:0000256" key="4">
    <source>
        <dbReference type="ARBA" id="ARBA00022737"/>
    </source>
</evidence>
<keyword evidence="15" id="KW-1185">Reference proteome</keyword>
<keyword evidence="9 11" id="KW-0868">Chloride</keyword>
<name>A0A9W7FQ76_9STRA</name>
<evidence type="ECO:0000256" key="7">
    <source>
        <dbReference type="ARBA" id="ARBA00023122"/>
    </source>
</evidence>
<dbReference type="EMBL" id="BRXW01000242">
    <property type="protein sequence ID" value="GMI16081.1"/>
    <property type="molecule type" value="Genomic_DNA"/>
</dbReference>
<evidence type="ECO:0000259" key="13">
    <source>
        <dbReference type="PROSITE" id="PS51371"/>
    </source>
</evidence>
<keyword evidence="2 11" id="KW-0813">Transport</keyword>
<dbReference type="GO" id="GO:0016020">
    <property type="term" value="C:membrane"/>
    <property type="evidence" value="ECO:0007669"/>
    <property type="project" value="UniProtKB-SubCell"/>
</dbReference>
<comment type="caution">
    <text evidence="14">The sequence shown here is derived from an EMBL/GenBank/DDBJ whole genome shotgun (WGS) entry which is preliminary data.</text>
</comment>
<feature type="transmembrane region" description="Helical" evidence="11">
    <location>
        <begin position="358"/>
        <end position="379"/>
    </location>
</feature>
<dbReference type="PANTHER" id="PTHR11689:SF136">
    <property type="entry name" value="H(+)_CL(-) EXCHANGE TRANSPORTER 7"/>
    <property type="match status" value="1"/>
</dbReference>
<dbReference type="GO" id="GO:0005254">
    <property type="term" value="F:chloride channel activity"/>
    <property type="evidence" value="ECO:0007669"/>
    <property type="project" value="UniProtKB-UniRule"/>
</dbReference>
<keyword evidence="5 11" id="KW-1133">Transmembrane helix</keyword>
<dbReference type="Pfam" id="PF00571">
    <property type="entry name" value="CBS"/>
    <property type="match status" value="2"/>
</dbReference>
<keyword evidence="6 11" id="KW-0406">Ion transport</keyword>
<sequence length="888" mass="96983">MSSFPPISDPTSDPLSKPLINPSQGSSTQSSPSKSTTNSNLGLHNRHSGPNSVQKYQSLDFTRVLNSYNTSTSSSQQKRTIIGYSGRTFVRWFLTLICGVFTGVVSIFIVWCIDRLTDLREKALRQNEESGSENLLLAFIGFTSWNLGLAVLASILSLSLAPMSLGSGIPEVKAYLNGINIKGFFSSLTFAVKIIGTVLSVSSGLAVGPEGPLVHLGGAIGGGLTRTGRLMNGIRWIRKKHPTVAKYLGCSKNGCTTKFVSYMSALRNDGERRDFISIGSACGFASAFGAPIGGILFSFEEVGSHFPSRMLWRTLVGTSLATFMIAIYFGDLTKYGVLTLDSIDTPNDDVVYNRFAEIPWYALIGTMGGLIGAAFNAFWRYWQGKRSRFYKNKGDLWKIGEVALLSILTSICLFTLPLSWDFVCRSAKDADDDTFYSSSTDSFGHSFNCNTNQTNEMASIFFGSREEAIKNILKNPDEFDERTLLITGLTFLILLSLTFGSAIPSGIFMPTILIGSSLGGYAGIIIKRIPLYSNMSTSTFALVGAAALLGGIQRSAVSLCVIIMEGTGETKFLLPIVVTTVCAKWVGDNFNHGIYEIGMELKNYPYLEHHVHRSYDQHSVGEVMSRDVTCLRGVEKAETIEAVLNDTSYNGFPVVSQAGNFLGIVRRDQLVAMLESCVFIEGEEGGAPAVRAASDENNARSSGWQQIRDESPPNTLTRSNSDETEFKNGLRRNLSFVTNPNIAAIAMGNDCKWGTISTDAGDKNNNNKKKDDPLLPLSTPPRHSDIFDSVYHLKDDKYLEVVDPEVELSPADRVKLVDIKSVMNVSPHVVLETCPLSVAYRLFTNIGLRHLVVLGGGEGGREEDLQGRVVGIVTRLDLLEETLHDKLN</sequence>
<organism evidence="14 15">
    <name type="scientific">Triparma laevis f. longispina</name>
    <dbReference type="NCBI Taxonomy" id="1714387"/>
    <lineage>
        <taxon>Eukaryota</taxon>
        <taxon>Sar</taxon>
        <taxon>Stramenopiles</taxon>
        <taxon>Ochrophyta</taxon>
        <taxon>Bolidophyceae</taxon>
        <taxon>Parmales</taxon>
        <taxon>Triparmaceae</taxon>
        <taxon>Triparma</taxon>
    </lineage>
</organism>
<keyword evidence="4" id="KW-0677">Repeat</keyword>
<dbReference type="InterPro" id="IPR001807">
    <property type="entry name" value="ClC"/>
</dbReference>
<evidence type="ECO:0000256" key="5">
    <source>
        <dbReference type="ARBA" id="ARBA00022989"/>
    </source>
</evidence>
<reference evidence="15" key="1">
    <citation type="journal article" date="2023" name="Commun. Biol.">
        <title>Genome analysis of Parmales, the sister group of diatoms, reveals the evolutionary specialization of diatoms from phago-mixotrophs to photoautotrophs.</title>
        <authorList>
            <person name="Ban H."/>
            <person name="Sato S."/>
            <person name="Yoshikawa S."/>
            <person name="Yamada K."/>
            <person name="Nakamura Y."/>
            <person name="Ichinomiya M."/>
            <person name="Sato N."/>
            <person name="Blanc-Mathieu R."/>
            <person name="Endo H."/>
            <person name="Kuwata A."/>
            <person name="Ogata H."/>
        </authorList>
    </citation>
    <scope>NUCLEOTIDE SEQUENCE [LARGE SCALE GENOMIC DNA]</scope>
    <source>
        <strain evidence="15">NIES 3700</strain>
    </source>
</reference>
<dbReference type="SUPFAM" id="SSF54631">
    <property type="entry name" value="CBS-domain pair"/>
    <property type="match status" value="1"/>
</dbReference>
<feature type="compositionally biased region" description="Low complexity" evidence="12">
    <location>
        <begin position="21"/>
        <end position="40"/>
    </location>
</feature>
<dbReference type="PROSITE" id="PS51371">
    <property type="entry name" value="CBS"/>
    <property type="match status" value="1"/>
</dbReference>
<dbReference type="InterPro" id="IPR000644">
    <property type="entry name" value="CBS_dom"/>
</dbReference>
<comment type="subcellular location">
    <subcellularLocation>
        <location evidence="1 11">Membrane</location>
        <topology evidence="1 11">Multi-pass membrane protein</topology>
    </subcellularLocation>
</comment>
<feature type="transmembrane region" description="Helical" evidence="11">
    <location>
        <begin position="507"/>
        <end position="526"/>
    </location>
</feature>
<evidence type="ECO:0000256" key="6">
    <source>
        <dbReference type="ARBA" id="ARBA00023065"/>
    </source>
</evidence>
<feature type="transmembrane region" description="Helical" evidence="11">
    <location>
        <begin position="92"/>
        <end position="113"/>
    </location>
</feature>
<dbReference type="OrthoDB" id="428525at2759"/>
<dbReference type="InterPro" id="IPR046342">
    <property type="entry name" value="CBS_dom_sf"/>
</dbReference>
<dbReference type="PANTHER" id="PTHR11689">
    <property type="entry name" value="CHLORIDE CHANNEL PROTEIN CLC FAMILY MEMBER"/>
    <property type="match status" value="1"/>
</dbReference>
<comment type="similarity">
    <text evidence="11">Belongs to the chloride channel (TC 2.A.49) family.</text>
</comment>
<feature type="region of interest" description="Disordered" evidence="12">
    <location>
        <begin position="1"/>
        <end position="51"/>
    </location>
</feature>
<gene>
    <name evidence="14" type="ORF">TrLO_g1441</name>
</gene>
<protein>
    <recommendedName>
        <fullName evidence="11">Chloride channel protein</fullName>
    </recommendedName>
</protein>
<evidence type="ECO:0000256" key="8">
    <source>
        <dbReference type="ARBA" id="ARBA00023136"/>
    </source>
</evidence>
<comment type="caution">
    <text evidence="11">Lacks conserved residue(s) required for the propagation of feature annotation.</text>
</comment>
<dbReference type="SMART" id="SM00116">
    <property type="entry name" value="CBS"/>
    <property type="match status" value="2"/>
</dbReference>
<feature type="region of interest" description="Disordered" evidence="12">
    <location>
        <begin position="758"/>
        <end position="779"/>
    </location>
</feature>
<evidence type="ECO:0000256" key="3">
    <source>
        <dbReference type="ARBA" id="ARBA00022692"/>
    </source>
</evidence>
<evidence type="ECO:0000256" key="10">
    <source>
        <dbReference type="PROSITE-ProRule" id="PRU00703"/>
    </source>
</evidence>
<accession>A0A9W7FQ76</accession>
<evidence type="ECO:0000256" key="12">
    <source>
        <dbReference type="SAM" id="MobiDB-lite"/>
    </source>
</evidence>
<feature type="region of interest" description="Disordered" evidence="12">
    <location>
        <begin position="693"/>
        <end position="723"/>
    </location>
</feature>
<evidence type="ECO:0000256" key="9">
    <source>
        <dbReference type="ARBA" id="ARBA00023214"/>
    </source>
</evidence>
<dbReference type="SUPFAM" id="SSF81340">
    <property type="entry name" value="Clc chloride channel"/>
    <property type="match status" value="1"/>
</dbReference>
<dbReference type="Gene3D" id="1.10.3080.10">
    <property type="entry name" value="Clc chloride channel"/>
    <property type="match status" value="1"/>
</dbReference>
<dbReference type="InterPro" id="IPR051280">
    <property type="entry name" value="Cl-channel/antiporter"/>
</dbReference>
<keyword evidence="3 11" id="KW-0812">Transmembrane</keyword>
<dbReference type="Gene3D" id="3.10.580.10">
    <property type="entry name" value="CBS-domain"/>
    <property type="match status" value="2"/>
</dbReference>
<feature type="transmembrane region" description="Helical" evidence="11">
    <location>
        <begin position="311"/>
        <end position="330"/>
    </location>
</feature>
<dbReference type="PRINTS" id="PR00762">
    <property type="entry name" value="CLCHANNEL"/>
</dbReference>
<feature type="transmembrane region" description="Helical" evidence="11">
    <location>
        <begin position="275"/>
        <end position="299"/>
    </location>
</feature>
<keyword evidence="7 10" id="KW-0129">CBS domain</keyword>
<feature type="compositionally biased region" description="Polar residues" evidence="12">
    <location>
        <begin position="1"/>
        <end position="14"/>
    </location>
</feature>
<keyword evidence="8 11" id="KW-0472">Membrane</keyword>
<dbReference type="Pfam" id="PF00654">
    <property type="entry name" value="Voltage_CLC"/>
    <property type="match status" value="1"/>
</dbReference>
<proteinExistence type="inferred from homology"/>
<feature type="transmembrane region" description="Helical" evidence="11">
    <location>
        <begin position="134"/>
        <end position="156"/>
    </location>
</feature>
<feature type="transmembrane region" description="Helical" evidence="11">
    <location>
        <begin position="538"/>
        <end position="564"/>
    </location>
</feature>
<feature type="domain" description="CBS" evidence="13">
    <location>
        <begin position="823"/>
        <end position="888"/>
    </location>
</feature>
<evidence type="ECO:0000256" key="11">
    <source>
        <dbReference type="RuleBase" id="RU361221"/>
    </source>
</evidence>
<feature type="transmembrane region" description="Helical" evidence="11">
    <location>
        <begin position="483"/>
        <end position="500"/>
    </location>
</feature>
<evidence type="ECO:0000256" key="2">
    <source>
        <dbReference type="ARBA" id="ARBA00022448"/>
    </source>
</evidence>
<dbReference type="AlphaFoldDB" id="A0A9W7FQ76"/>
<feature type="transmembrane region" description="Helical" evidence="11">
    <location>
        <begin position="399"/>
        <end position="420"/>
    </location>
</feature>
<dbReference type="InterPro" id="IPR014743">
    <property type="entry name" value="Cl-channel_core"/>
</dbReference>
<evidence type="ECO:0000313" key="14">
    <source>
        <dbReference type="EMBL" id="GMI16081.1"/>
    </source>
</evidence>
<dbReference type="Proteomes" id="UP001165122">
    <property type="component" value="Unassembled WGS sequence"/>
</dbReference>